<dbReference type="Proteomes" id="UP000006253">
    <property type="component" value="Unassembled WGS sequence"/>
</dbReference>
<dbReference type="AlphaFoldDB" id="A0A0E2B8M9"/>
<evidence type="ECO:0000313" key="2">
    <source>
        <dbReference type="Proteomes" id="UP000006253"/>
    </source>
</evidence>
<gene>
    <name evidence="1" type="ORF">LEP1GSC081_0741</name>
</gene>
<evidence type="ECO:0000313" key="1">
    <source>
        <dbReference type="EMBL" id="EKO17725.1"/>
    </source>
</evidence>
<name>A0A0E2B8M9_9LEPT</name>
<proteinExistence type="predicted"/>
<organism evidence="1 2">
    <name type="scientific">Leptospira kirschneri str. H1</name>
    <dbReference type="NCBI Taxonomy" id="1049966"/>
    <lineage>
        <taxon>Bacteria</taxon>
        <taxon>Pseudomonadati</taxon>
        <taxon>Spirochaetota</taxon>
        <taxon>Spirochaetia</taxon>
        <taxon>Leptospirales</taxon>
        <taxon>Leptospiraceae</taxon>
        <taxon>Leptospira</taxon>
    </lineage>
</organism>
<accession>A0A0E2B8M9</accession>
<comment type="caution">
    <text evidence="1">The sequence shown here is derived from an EMBL/GenBank/DDBJ whole genome shotgun (WGS) entry which is preliminary data.</text>
</comment>
<sequence length="49" mass="6001">MYISWVIIQKNLNEIMTLYDFLREDLYSELVPKSQKILHDHSLEIFNKM</sequence>
<protein>
    <submittedName>
        <fullName evidence="1">Uncharacterized protein</fullName>
    </submittedName>
</protein>
<reference evidence="1 2" key="1">
    <citation type="submission" date="2012-10" db="EMBL/GenBank/DDBJ databases">
        <authorList>
            <person name="Harkins D.M."/>
            <person name="Durkin A.S."/>
            <person name="Brinkac L.M."/>
            <person name="Selengut J.D."/>
            <person name="Sanka R."/>
            <person name="DePew J."/>
            <person name="Purushe J."/>
            <person name="Peacock S.J."/>
            <person name="Thaipadungpanit J."/>
            <person name="Wuthiekanun V.W."/>
            <person name="Day N.P."/>
            <person name="Vinetz J.M."/>
            <person name="Sutton G.G."/>
            <person name="Nelson W.C."/>
            <person name="Fouts D.E."/>
        </authorList>
    </citation>
    <scope>NUCLEOTIDE SEQUENCE [LARGE SCALE GENOMIC DNA]</scope>
    <source>
        <strain evidence="1 2">H1</strain>
    </source>
</reference>
<dbReference type="EMBL" id="AHMY02000004">
    <property type="protein sequence ID" value="EKO17725.1"/>
    <property type="molecule type" value="Genomic_DNA"/>
</dbReference>